<feature type="transmembrane region" description="Helical" evidence="1">
    <location>
        <begin position="50"/>
        <end position="68"/>
    </location>
</feature>
<accession>A0A3N4JC57</accession>
<organism evidence="2 3">
    <name type="scientific">Choiromyces venosus 120613-1</name>
    <dbReference type="NCBI Taxonomy" id="1336337"/>
    <lineage>
        <taxon>Eukaryota</taxon>
        <taxon>Fungi</taxon>
        <taxon>Dikarya</taxon>
        <taxon>Ascomycota</taxon>
        <taxon>Pezizomycotina</taxon>
        <taxon>Pezizomycetes</taxon>
        <taxon>Pezizales</taxon>
        <taxon>Tuberaceae</taxon>
        <taxon>Choiromyces</taxon>
    </lineage>
</organism>
<dbReference type="Proteomes" id="UP000276215">
    <property type="component" value="Unassembled WGS sequence"/>
</dbReference>
<dbReference type="AlphaFoldDB" id="A0A3N4JC57"/>
<name>A0A3N4JC57_9PEZI</name>
<gene>
    <name evidence="2" type="ORF">L873DRAFT_1442042</name>
</gene>
<evidence type="ECO:0000313" key="3">
    <source>
        <dbReference type="Proteomes" id="UP000276215"/>
    </source>
</evidence>
<evidence type="ECO:0008006" key="4">
    <source>
        <dbReference type="Google" id="ProtNLM"/>
    </source>
</evidence>
<keyword evidence="1" id="KW-0812">Transmembrane</keyword>
<keyword evidence="3" id="KW-1185">Reference proteome</keyword>
<dbReference type="EMBL" id="ML120439">
    <property type="protein sequence ID" value="RPA94271.1"/>
    <property type="molecule type" value="Genomic_DNA"/>
</dbReference>
<evidence type="ECO:0000256" key="1">
    <source>
        <dbReference type="SAM" id="Phobius"/>
    </source>
</evidence>
<proteinExistence type="predicted"/>
<keyword evidence="1" id="KW-0472">Membrane</keyword>
<keyword evidence="1" id="KW-1133">Transmembrane helix</keyword>
<reference evidence="2 3" key="1">
    <citation type="journal article" date="2018" name="Nat. Ecol. Evol.">
        <title>Pezizomycetes genomes reveal the molecular basis of ectomycorrhizal truffle lifestyle.</title>
        <authorList>
            <person name="Murat C."/>
            <person name="Payen T."/>
            <person name="Noel B."/>
            <person name="Kuo A."/>
            <person name="Morin E."/>
            <person name="Chen J."/>
            <person name="Kohler A."/>
            <person name="Krizsan K."/>
            <person name="Balestrini R."/>
            <person name="Da Silva C."/>
            <person name="Montanini B."/>
            <person name="Hainaut M."/>
            <person name="Levati E."/>
            <person name="Barry K.W."/>
            <person name="Belfiori B."/>
            <person name="Cichocki N."/>
            <person name="Clum A."/>
            <person name="Dockter R.B."/>
            <person name="Fauchery L."/>
            <person name="Guy J."/>
            <person name="Iotti M."/>
            <person name="Le Tacon F."/>
            <person name="Lindquist E.A."/>
            <person name="Lipzen A."/>
            <person name="Malagnac F."/>
            <person name="Mello A."/>
            <person name="Molinier V."/>
            <person name="Miyauchi S."/>
            <person name="Poulain J."/>
            <person name="Riccioni C."/>
            <person name="Rubini A."/>
            <person name="Sitrit Y."/>
            <person name="Splivallo R."/>
            <person name="Traeger S."/>
            <person name="Wang M."/>
            <person name="Zifcakova L."/>
            <person name="Wipf D."/>
            <person name="Zambonelli A."/>
            <person name="Paolocci F."/>
            <person name="Nowrousian M."/>
            <person name="Ottonello S."/>
            <person name="Baldrian P."/>
            <person name="Spatafora J.W."/>
            <person name="Henrissat B."/>
            <person name="Nagy L.G."/>
            <person name="Aury J.M."/>
            <person name="Wincker P."/>
            <person name="Grigoriev I.V."/>
            <person name="Bonfante P."/>
            <person name="Martin F.M."/>
        </authorList>
    </citation>
    <scope>NUCLEOTIDE SEQUENCE [LARGE SCALE GENOMIC DNA]</scope>
    <source>
        <strain evidence="2 3">120613-1</strain>
    </source>
</reference>
<sequence>MGLERYGGTTLSARGWGRMDGRGRGKAGREWEKREIVMKRNLRKLLRSTVLYWSIIIIITITIIISGMEMKKKKMANRPPHSRHVLIVETKFTLVGMIVITKDHSKVHH</sequence>
<evidence type="ECO:0000313" key="2">
    <source>
        <dbReference type="EMBL" id="RPA94271.1"/>
    </source>
</evidence>
<protein>
    <recommendedName>
        <fullName evidence="4">Transmembrane protein</fullName>
    </recommendedName>
</protein>